<keyword evidence="5 6" id="KW-0472">Membrane</keyword>
<evidence type="ECO:0000256" key="5">
    <source>
        <dbReference type="ARBA" id="ARBA00023136"/>
    </source>
</evidence>
<feature type="transmembrane region" description="Helical" evidence="6">
    <location>
        <begin position="289"/>
        <end position="311"/>
    </location>
</feature>
<feature type="transmembrane region" description="Helical" evidence="6">
    <location>
        <begin position="21"/>
        <end position="44"/>
    </location>
</feature>
<proteinExistence type="predicted"/>
<dbReference type="PANTHER" id="PTHR30250">
    <property type="entry name" value="PST FAMILY PREDICTED COLANIC ACID TRANSPORTER"/>
    <property type="match status" value="1"/>
</dbReference>
<feature type="transmembrane region" description="Helical" evidence="6">
    <location>
        <begin position="359"/>
        <end position="377"/>
    </location>
</feature>
<keyword evidence="3 6" id="KW-0812">Transmembrane</keyword>
<dbReference type="Proteomes" id="UP000640489">
    <property type="component" value="Unassembled WGS sequence"/>
</dbReference>
<feature type="transmembrane region" description="Helical" evidence="6">
    <location>
        <begin position="331"/>
        <end position="352"/>
    </location>
</feature>
<feature type="transmembrane region" description="Helical" evidence="6">
    <location>
        <begin position="155"/>
        <end position="174"/>
    </location>
</feature>
<protein>
    <submittedName>
        <fullName evidence="7">Oligosaccharide flippase family protein</fullName>
    </submittedName>
</protein>
<gene>
    <name evidence="7" type="ORF">ISU07_12145</name>
</gene>
<feature type="transmembrane region" description="Helical" evidence="6">
    <location>
        <begin position="254"/>
        <end position="277"/>
    </location>
</feature>
<evidence type="ECO:0000313" key="7">
    <source>
        <dbReference type="EMBL" id="MBF4763878.1"/>
    </source>
</evidence>
<feature type="transmembrane region" description="Helical" evidence="6">
    <location>
        <begin position="50"/>
        <end position="72"/>
    </location>
</feature>
<feature type="transmembrane region" description="Helical" evidence="6">
    <location>
        <begin position="383"/>
        <end position="403"/>
    </location>
</feature>
<dbReference type="InterPro" id="IPR050833">
    <property type="entry name" value="Poly_Biosynth_Transport"/>
</dbReference>
<evidence type="ECO:0000256" key="2">
    <source>
        <dbReference type="ARBA" id="ARBA00022475"/>
    </source>
</evidence>
<feature type="transmembrane region" description="Helical" evidence="6">
    <location>
        <begin position="124"/>
        <end position="143"/>
    </location>
</feature>
<comment type="subcellular location">
    <subcellularLocation>
        <location evidence="1">Cell membrane</location>
        <topology evidence="1">Multi-pass membrane protein</topology>
    </subcellularLocation>
</comment>
<dbReference type="Pfam" id="PF13440">
    <property type="entry name" value="Polysacc_synt_3"/>
    <property type="match status" value="1"/>
</dbReference>
<evidence type="ECO:0000313" key="8">
    <source>
        <dbReference type="Proteomes" id="UP000640489"/>
    </source>
</evidence>
<evidence type="ECO:0000256" key="1">
    <source>
        <dbReference type="ARBA" id="ARBA00004651"/>
    </source>
</evidence>
<feature type="transmembrane region" description="Helical" evidence="6">
    <location>
        <begin position="222"/>
        <end position="242"/>
    </location>
</feature>
<dbReference type="EMBL" id="JADKPN010000006">
    <property type="protein sequence ID" value="MBF4763878.1"/>
    <property type="molecule type" value="Genomic_DNA"/>
</dbReference>
<sequence length="421" mass="45019">MTSTDRDSGGPSRLRERGASVAVAMAGMNVATYLFTALAARLLGPQAYGAMASLLAVLLVVTMIQLGIQATAARRISAEPEHVAQIEREILSLTYWCAGAVGVLLLVLAPLLDRLLRLDSVATAALVGLTAVPLTIVGGQLGVLQGERRWWPVSVVYLASGVPRLLVGTALILWRPDEFMAMLGVLIGTIVPALFGWYALRIKRPAREHVEHHSRRTLIREILGNSQTLLAFMCLMNCDVIVARNILPEHDAGLYAGGLILTKAMLFLPQFVVVVAFPAMSTAEERRGALMRGLTLVLGLGVAGVLASAVLPQLALIFVGGDEYAEIDSRLWLFAVLGTALSLLQLLIYAVLARQGTKSVYLVWAALAAVLAIGSQADSIGTLLLTVVTIDSLLFLGLLVISLHRLRSPVSDEELPPEAVM</sequence>
<dbReference type="PANTHER" id="PTHR30250:SF11">
    <property type="entry name" value="O-ANTIGEN TRANSPORTER-RELATED"/>
    <property type="match status" value="1"/>
</dbReference>
<dbReference type="RefSeq" id="WP_194707056.1">
    <property type="nucleotide sequence ID" value="NZ_JADKPN010000006.1"/>
</dbReference>
<keyword evidence="4 6" id="KW-1133">Transmembrane helix</keyword>
<accession>A0A930VCE4</accession>
<dbReference type="AlphaFoldDB" id="A0A930VCE4"/>
<comment type="caution">
    <text evidence="7">The sequence shown here is derived from an EMBL/GenBank/DDBJ whole genome shotgun (WGS) entry which is preliminary data.</text>
</comment>
<dbReference type="GO" id="GO:0005886">
    <property type="term" value="C:plasma membrane"/>
    <property type="evidence" value="ECO:0007669"/>
    <property type="project" value="UniProtKB-SubCell"/>
</dbReference>
<evidence type="ECO:0000256" key="6">
    <source>
        <dbReference type="SAM" id="Phobius"/>
    </source>
</evidence>
<evidence type="ECO:0000256" key="4">
    <source>
        <dbReference type="ARBA" id="ARBA00022989"/>
    </source>
</evidence>
<name>A0A930VCE4_9ACTN</name>
<feature type="transmembrane region" description="Helical" evidence="6">
    <location>
        <begin position="93"/>
        <end position="112"/>
    </location>
</feature>
<feature type="transmembrane region" description="Helical" evidence="6">
    <location>
        <begin position="180"/>
        <end position="201"/>
    </location>
</feature>
<organism evidence="7 8">
    <name type="scientific">Nocardioides islandensis</name>
    <dbReference type="NCBI Taxonomy" id="433663"/>
    <lineage>
        <taxon>Bacteria</taxon>
        <taxon>Bacillati</taxon>
        <taxon>Actinomycetota</taxon>
        <taxon>Actinomycetes</taxon>
        <taxon>Propionibacteriales</taxon>
        <taxon>Nocardioidaceae</taxon>
        <taxon>Nocardioides</taxon>
    </lineage>
</organism>
<keyword evidence="2" id="KW-1003">Cell membrane</keyword>
<reference evidence="7" key="1">
    <citation type="submission" date="2020-11" db="EMBL/GenBank/DDBJ databases">
        <title>Nocardioides sp. nov., isolated from Soil of Cynanchum wilfordii Hemsley rhizosphere.</title>
        <authorList>
            <person name="Lee J.-S."/>
            <person name="Suh M.K."/>
            <person name="Kim J.-S."/>
        </authorList>
    </citation>
    <scope>NUCLEOTIDE SEQUENCE</scope>
    <source>
        <strain evidence="7">KCTC 19275</strain>
    </source>
</reference>
<evidence type="ECO:0000256" key="3">
    <source>
        <dbReference type="ARBA" id="ARBA00022692"/>
    </source>
</evidence>
<keyword evidence="8" id="KW-1185">Reference proteome</keyword>